<evidence type="ECO:0000313" key="5">
    <source>
        <dbReference type="EMBL" id="RZT84571.1"/>
    </source>
</evidence>
<evidence type="ECO:0000313" key="6">
    <source>
        <dbReference type="Proteomes" id="UP000291591"/>
    </source>
</evidence>
<dbReference type="AlphaFoldDB" id="A0A4Q7UUR5"/>
<dbReference type="GO" id="GO:0046872">
    <property type="term" value="F:metal ion binding"/>
    <property type="evidence" value="ECO:0007669"/>
    <property type="project" value="UniProtKB-KW"/>
</dbReference>
<reference evidence="5 6" key="1">
    <citation type="submission" date="2019-02" db="EMBL/GenBank/DDBJ databases">
        <title>Sequencing the genomes of 1000 actinobacteria strains.</title>
        <authorList>
            <person name="Klenk H.-P."/>
        </authorList>
    </citation>
    <scope>NUCLEOTIDE SEQUENCE [LARGE SCALE GENOMIC DNA]</scope>
    <source>
        <strain evidence="5 6">DSM 45779</strain>
    </source>
</reference>
<dbReference type="GO" id="GO:0006412">
    <property type="term" value="P:translation"/>
    <property type="evidence" value="ECO:0007669"/>
    <property type="project" value="InterPro"/>
</dbReference>
<evidence type="ECO:0000256" key="2">
    <source>
        <dbReference type="ARBA" id="ARBA00022946"/>
    </source>
</evidence>
<dbReference type="SUPFAM" id="SSF53335">
    <property type="entry name" value="S-adenosyl-L-methionine-dependent methyltransferases"/>
    <property type="match status" value="1"/>
</dbReference>
<accession>A0A4Q7UUR5</accession>
<dbReference type="EMBL" id="SHKL01000001">
    <property type="protein sequence ID" value="RZT84571.1"/>
    <property type="molecule type" value="Genomic_DNA"/>
</dbReference>
<dbReference type="GO" id="GO:0003735">
    <property type="term" value="F:structural constituent of ribosome"/>
    <property type="evidence" value="ECO:0007669"/>
    <property type="project" value="TreeGrafter"/>
</dbReference>
<keyword evidence="5" id="KW-0808">Transferase</keyword>
<gene>
    <name evidence="5" type="ORF">EV383_1418</name>
</gene>
<protein>
    <submittedName>
        <fullName evidence="5">Ribosomal protein RSM22 (Predicted rRNA methylase)</fullName>
    </submittedName>
</protein>
<dbReference type="InterPro" id="IPR029063">
    <property type="entry name" value="SAM-dependent_MTases_sf"/>
</dbReference>
<sequence length="333" mass="35245">MTALPDDLARALDDALDRVPASRLTPVVERLIGDYRGGPGNVRGGVATAPILRTDDDAAAYAAYRMPATYTAVYDGLSRAAGAVAALAPRTHLDVGGGTGAAVWAAARLWPSLGSATVLEGAEPVIALGRRLVTGAENPAVRSARWERTLLGEGTTLPDADLVTVSYVLGELSEPVRGPLVDEAARRAGTVAVFEPGTPAGYRRVLDARARLLDAGMTVAAPCPHDGTCPVIGDDWCHFAARVDRTSRHRGLKGGTLGHEDEKFAYVVATRGAPAHAGNRVLRHPLQRKGLVTLRLCTGDGAITDRPVPKSRREHYRAARDTGWGDHWPQLDA</sequence>
<dbReference type="PANTHER" id="PTHR13184:SF5">
    <property type="entry name" value="METHYLTRANSFERASE-LIKE PROTEIN 17, MITOCHONDRIAL"/>
    <property type="match status" value="1"/>
</dbReference>
<keyword evidence="5" id="KW-0687">Ribonucleoprotein</keyword>
<keyword evidence="2" id="KW-0809">Transit peptide</keyword>
<evidence type="ECO:0000256" key="4">
    <source>
        <dbReference type="ARBA" id="ARBA00023014"/>
    </source>
</evidence>
<comment type="caution">
    <text evidence="5">The sequence shown here is derived from an EMBL/GenBank/DDBJ whole genome shotgun (WGS) entry which is preliminary data.</text>
</comment>
<dbReference type="InterPro" id="IPR015324">
    <property type="entry name" value="Ribosomal_Rsm22-like"/>
</dbReference>
<dbReference type="Proteomes" id="UP000291591">
    <property type="component" value="Unassembled WGS sequence"/>
</dbReference>
<dbReference type="GO" id="GO:0008168">
    <property type="term" value="F:methyltransferase activity"/>
    <property type="evidence" value="ECO:0007669"/>
    <property type="project" value="UniProtKB-KW"/>
</dbReference>
<dbReference type="PANTHER" id="PTHR13184">
    <property type="entry name" value="37S RIBOSOMAL PROTEIN S22"/>
    <property type="match status" value="1"/>
</dbReference>
<dbReference type="RefSeq" id="WP_130289155.1">
    <property type="nucleotide sequence ID" value="NZ_SHKL01000001.1"/>
</dbReference>
<name>A0A4Q7UUR5_PSEST</name>
<evidence type="ECO:0000256" key="1">
    <source>
        <dbReference type="ARBA" id="ARBA00022723"/>
    </source>
</evidence>
<keyword evidence="5" id="KW-0489">Methyltransferase</keyword>
<evidence type="ECO:0000256" key="3">
    <source>
        <dbReference type="ARBA" id="ARBA00023004"/>
    </source>
</evidence>
<keyword evidence="4" id="KW-0411">Iron-sulfur</keyword>
<keyword evidence="1" id="KW-0479">Metal-binding</keyword>
<dbReference type="GO" id="GO:0051536">
    <property type="term" value="F:iron-sulfur cluster binding"/>
    <property type="evidence" value="ECO:0007669"/>
    <property type="project" value="UniProtKB-KW"/>
</dbReference>
<keyword evidence="3" id="KW-0408">Iron</keyword>
<proteinExistence type="predicted"/>
<dbReference type="OrthoDB" id="9799639at2"/>
<dbReference type="GO" id="GO:0015935">
    <property type="term" value="C:small ribosomal subunit"/>
    <property type="evidence" value="ECO:0007669"/>
    <property type="project" value="TreeGrafter"/>
</dbReference>
<organism evidence="5 6">
    <name type="scientific">Pseudonocardia sediminis</name>
    <dbReference type="NCBI Taxonomy" id="1397368"/>
    <lineage>
        <taxon>Bacteria</taxon>
        <taxon>Bacillati</taxon>
        <taxon>Actinomycetota</taxon>
        <taxon>Actinomycetes</taxon>
        <taxon>Pseudonocardiales</taxon>
        <taxon>Pseudonocardiaceae</taxon>
        <taxon>Pseudonocardia</taxon>
    </lineage>
</organism>
<keyword evidence="6" id="KW-1185">Reference proteome</keyword>
<dbReference type="GO" id="GO:0032259">
    <property type="term" value="P:methylation"/>
    <property type="evidence" value="ECO:0007669"/>
    <property type="project" value="UniProtKB-KW"/>
</dbReference>
<dbReference type="Pfam" id="PF09243">
    <property type="entry name" value="Rsm22"/>
    <property type="match status" value="1"/>
</dbReference>
<dbReference type="InterPro" id="IPR052571">
    <property type="entry name" value="Mt_RNA_Methyltransferase"/>
</dbReference>
<dbReference type="Gene3D" id="3.40.50.150">
    <property type="entry name" value="Vaccinia Virus protein VP39"/>
    <property type="match status" value="1"/>
</dbReference>
<keyword evidence="5" id="KW-0689">Ribosomal protein</keyword>